<proteinExistence type="predicted"/>
<gene>
    <name evidence="1" type="ORF">HC175_21890</name>
</gene>
<protein>
    <submittedName>
        <fullName evidence="1">Protein translocase subunit SecDF</fullName>
    </submittedName>
</protein>
<organism evidence="1 2">
    <name type="scientific">Salinimicrobium oceani</name>
    <dbReference type="NCBI Taxonomy" id="2722702"/>
    <lineage>
        <taxon>Bacteria</taxon>
        <taxon>Pseudomonadati</taxon>
        <taxon>Bacteroidota</taxon>
        <taxon>Flavobacteriia</taxon>
        <taxon>Flavobacteriales</taxon>
        <taxon>Flavobacteriaceae</taxon>
        <taxon>Salinimicrobium</taxon>
    </lineage>
</organism>
<comment type="caution">
    <text evidence="1">The sequence shown here is derived from an EMBL/GenBank/DDBJ whole genome shotgun (WGS) entry which is preliminary data.</text>
</comment>
<dbReference type="EMBL" id="JAAVJR010001294">
    <property type="protein sequence ID" value="NJW55568.1"/>
    <property type="molecule type" value="Genomic_DNA"/>
</dbReference>
<sequence length="110" mass="12435">ESVDNYVIERERVEQRYLDSVGNEEVLLGVTYNSAKEKELNRGLDLKGGINVILQISVRDILRELANNSKDPAFNQALAKADEAQKTSQENYVDLFFDAFEEIPDARLAS</sequence>
<reference evidence="1 2" key="1">
    <citation type="submission" date="2020-03" db="EMBL/GenBank/DDBJ databases">
        <title>Salinimicrobium sp. nov, isolated from SCS.</title>
        <authorList>
            <person name="Cao W.R."/>
        </authorList>
    </citation>
    <scope>NUCLEOTIDE SEQUENCE [LARGE SCALE GENOMIC DNA]</scope>
    <source>
        <strain evidence="2">J15B91</strain>
    </source>
</reference>
<name>A0ABX1D9Z8_9FLAO</name>
<accession>A0ABX1D9Z8</accession>
<evidence type="ECO:0000313" key="1">
    <source>
        <dbReference type="EMBL" id="NJW55568.1"/>
    </source>
</evidence>
<keyword evidence="2" id="KW-1185">Reference proteome</keyword>
<dbReference type="Proteomes" id="UP000703674">
    <property type="component" value="Unassembled WGS sequence"/>
</dbReference>
<feature type="non-terminal residue" evidence="1">
    <location>
        <position position="1"/>
    </location>
</feature>
<evidence type="ECO:0000313" key="2">
    <source>
        <dbReference type="Proteomes" id="UP000703674"/>
    </source>
</evidence>
<feature type="non-terminal residue" evidence="1">
    <location>
        <position position="110"/>
    </location>
</feature>